<organism evidence="1 2">
    <name type="scientific">Jonquetella anthropi DSM 22815</name>
    <dbReference type="NCBI Taxonomy" id="885272"/>
    <lineage>
        <taxon>Bacteria</taxon>
        <taxon>Thermotogati</taxon>
        <taxon>Synergistota</taxon>
        <taxon>Synergistia</taxon>
        <taxon>Synergistales</taxon>
        <taxon>Dethiosulfovibrionaceae</taxon>
        <taxon>Jonquetella</taxon>
    </lineage>
</organism>
<proteinExistence type="predicted"/>
<sequence>METKSLRLAFSRPDESQMTITLPSPKSGLDKAAVRTAMETVVAQKAAFVQGPSGLLKAEVIARNVTDLLA</sequence>
<accession>H0UKT0</accession>
<keyword evidence="2" id="KW-1185">Reference proteome</keyword>
<dbReference type="Pfam" id="PF11148">
    <property type="entry name" value="DUF2922"/>
    <property type="match status" value="1"/>
</dbReference>
<evidence type="ECO:0008006" key="3">
    <source>
        <dbReference type="Google" id="ProtNLM"/>
    </source>
</evidence>
<evidence type="ECO:0000313" key="2">
    <source>
        <dbReference type="Proteomes" id="UP000003806"/>
    </source>
</evidence>
<evidence type="ECO:0000313" key="1">
    <source>
        <dbReference type="EMBL" id="EHM13289.1"/>
    </source>
</evidence>
<dbReference type="InterPro" id="IPR021321">
    <property type="entry name" value="DUF2922"/>
</dbReference>
<dbReference type="AlphaFoldDB" id="H0UKT0"/>
<dbReference type="HOGENOM" id="CLU_2752403_0_0_0"/>
<reference evidence="1 2" key="1">
    <citation type="submission" date="2011-11" db="EMBL/GenBank/DDBJ databases">
        <title>The Noncontiguous Finished genome of Jonquetella anthropi DSM 22815.</title>
        <authorList>
            <consortium name="US DOE Joint Genome Institute (JGI-PGF)"/>
            <person name="Lucas S."/>
            <person name="Copeland A."/>
            <person name="Lapidus A."/>
            <person name="Glavina del Rio T."/>
            <person name="Dalin E."/>
            <person name="Tice H."/>
            <person name="Bruce D."/>
            <person name="Goodwin L."/>
            <person name="Pitluck S."/>
            <person name="Peters L."/>
            <person name="Mikhailova N."/>
            <person name="Held B."/>
            <person name="Kyrpides N."/>
            <person name="Mavromatis K."/>
            <person name="Ivanova N."/>
            <person name="Markowitz V."/>
            <person name="Cheng J.-F."/>
            <person name="Hugenholtz P."/>
            <person name="Woyke T."/>
            <person name="Wu D."/>
            <person name="Gronow S."/>
            <person name="Wellnitz S."/>
            <person name="Brambilla E."/>
            <person name="Klenk H.-P."/>
            <person name="Eisen J.A."/>
        </authorList>
    </citation>
    <scope>NUCLEOTIDE SEQUENCE [LARGE SCALE GENOMIC DNA]</scope>
    <source>
        <strain evidence="1 2">DSM 22815</strain>
    </source>
</reference>
<dbReference type="Proteomes" id="UP000003806">
    <property type="component" value="Chromosome"/>
</dbReference>
<dbReference type="STRING" id="885272.JonanDRAFT_0916"/>
<gene>
    <name evidence="1" type="ORF">JonanDRAFT_0916</name>
</gene>
<dbReference type="RefSeq" id="WP_008521334.1">
    <property type="nucleotide sequence ID" value="NZ_CM001376.1"/>
</dbReference>
<protein>
    <recommendedName>
        <fullName evidence="3">DUF2922 domain-containing protein</fullName>
    </recommendedName>
</protein>
<dbReference type="EMBL" id="CM001376">
    <property type="protein sequence ID" value="EHM13289.1"/>
    <property type="molecule type" value="Genomic_DNA"/>
</dbReference>
<name>H0UKT0_9BACT</name>